<feature type="domain" description="Transposase IS4-like" evidence="1">
    <location>
        <begin position="36"/>
        <end position="134"/>
    </location>
</feature>
<dbReference type="InterPro" id="IPR002559">
    <property type="entry name" value="Transposase_11"/>
</dbReference>
<evidence type="ECO:0000313" key="3">
    <source>
        <dbReference type="Proteomes" id="UP001589733"/>
    </source>
</evidence>
<accession>A0ABV6B7N9</accession>
<dbReference type="RefSeq" id="WP_380016444.1">
    <property type="nucleotide sequence ID" value="NZ_JBHLYR010000073.1"/>
</dbReference>
<evidence type="ECO:0000313" key="2">
    <source>
        <dbReference type="EMBL" id="MFB9994970.1"/>
    </source>
</evidence>
<organism evidence="2 3">
    <name type="scientific">Deinococcus oregonensis</name>
    <dbReference type="NCBI Taxonomy" id="1805970"/>
    <lineage>
        <taxon>Bacteria</taxon>
        <taxon>Thermotogati</taxon>
        <taxon>Deinococcota</taxon>
        <taxon>Deinococci</taxon>
        <taxon>Deinococcales</taxon>
        <taxon>Deinococcaceae</taxon>
        <taxon>Deinococcus</taxon>
    </lineage>
</organism>
<protein>
    <submittedName>
        <fullName evidence="2">Transposase</fullName>
    </submittedName>
</protein>
<keyword evidence="3" id="KW-1185">Reference proteome</keyword>
<proteinExistence type="predicted"/>
<name>A0ABV6B7N9_9DEIO</name>
<dbReference type="Pfam" id="PF01609">
    <property type="entry name" value="DDE_Tnp_1"/>
    <property type="match status" value="1"/>
</dbReference>
<sequence length="184" mass="21690">MTFSHDTQTLVLVRAKRTMRVHNEGETLPLTALAERFPPERCHLYAELEWRVRRLHVSRDVGAFDVLIIWRKVHGQWSCFFLFSTFDNSFTIRALLRAWKARWGIEVIHRLMKQNFALGRCRCRTIQAQDNWAWCVVEAVHAVRLVRQEQPQLTWRAAQHRAAQHTELYVLTEVQPVSPQLHAA</sequence>
<dbReference type="EMBL" id="JBHLYR010000073">
    <property type="protein sequence ID" value="MFB9994970.1"/>
    <property type="molecule type" value="Genomic_DNA"/>
</dbReference>
<dbReference type="SUPFAM" id="SSF53098">
    <property type="entry name" value="Ribonuclease H-like"/>
    <property type="match status" value="1"/>
</dbReference>
<reference evidence="2 3" key="1">
    <citation type="submission" date="2024-09" db="EMBL/GenBank/DDBJ databases">
        <authorList>
            <person name="Sun Q."/>
            <person name="Mori K."/>
        </authorList>
    </citation>
    <scope>NUCLEOTIDE SEQUENCE [LARGE SCALE GENOMIC DNA]</scope>
    <source>
        <strain evidence="2 3">JCM 13503</strain>
    </source>
</reference>
<dbReference type="InterPro" id="IPR012337">
    <property type="entry name" value="RNaseH-like_sf"/>
</dbReference>
<comment type="caution">
    <text evidence="2">The sequence shown here is derived from an EMBL/GenBank/DDBJ whole genome shotgun (WGS) entry which is preliminary data.</text>
</comment>
<dbReference type="Proteomes" id="UP001589733">
    <property type="component" value="Unassembled WGS sequence"/>
</dbReference>
<gene>
    <name evidence="2" type="ORF">ACFFLM_23765</name>
</gene>
<evidence type="ECO:0000259" key="1">
    <source>
        <dbReference type="Pfam" id="PF01609"/>
    </source>
</evidence>